<organism evidence="2 3">
    <name type="scientific">Scopulibacillus darangshiensis</name>
    <dbReference type="NCBI Taxonomy" id="442528"/>
    <lineage>
        <taxon>Bacteria</taxon>
        <taxon>Bacillati</taxon>
        <taxon>Bacillota</taxon>
        <taxon>Bacilli</taxon>
        <taxon>Bacillales</taxon>
        <taxon>Sporolactobacillaceae</taxon>
        <taxon>Scopulibacillus</taxon>
    </lineage>
</organism>
<comment type="caution">
    <text evidence="2">The sequence shown here is derived from an EMBL/GenBank/DDBJ whole genome shotgun (WGS) entry which is preliminary data.</text>
</comment>
<dbReference type="Gene3D" id="3.40.630.30">
    <property type="match status" value="1"/>
</dbReference>
<dbReference type="RefSeq" id="WP_132746376.1">
    <property type="nucleotide sequence ID" value="NZ_SLXK01000016.1"/>
</dbReference>
<dbReference type="OrthoDB" id="9127144at2"/>
<proteinExistence type="predicted"/>
<dbReference type="EMBL" id="SLXK01000016">
    <property type="protein sequence ID" value="TCP28707.1"/>
    <property type="molecule type" value="Genomic_DNA"/>
</dbReference>
<reference evidence="2 3" key="1">
    <citation type="submission" date="2019-03" db="EMBL/GenBank/DDBJ databases">
        <title>Genomic Encyclopedia of Type Strains, Phase IV (KMG-IV): sequencing the most valuable type-strain genomes for metagenomic binning, comparative biology and taxonomic classification.</title>
        <authorList>
            <person name="Goeker M."/>
        </authorList>
    </citation>
    <scope>NUCLEOTIDE SEQUENCE [LARGE SCALE GENOMIC DNA]</scope>
    <source>
        <strain evidence="2 3">DSM 19377</strain>
    </source>
</reference>
<gene>
    <name evidence="2" type="ORF">EV207_11617</name>
</gene>
<dbReference type="SUPFAM" id="SSF55729">
    <property type="entry name" value="Acyl-CoA N-acyltransferases (Nat)"/>
    <property type="match status" value="1"/>
</dbReference>
<feature type="domain" description="N-acetyltransferase" evidence="1">
    <location>
        <begin position="3"/>
        <end position="150"/>
    </location>
</feature>
<dbReference type="PROSITE" id="PS51186">
    <property type="entry name" value="GNAT"/>
    <property type="match status" value="1"/>
</dbReference>
<keyword evidence="2" id="KW-0808">Transferase</keyword>
<name>A0A4R2P2D0_9BACL</name>
<accession>A0A4R2P2D0</accession>
<evidence type="ECO:0000313" key="2">
    <source>
        <dbReference type="EMBL" id="TCP28707.1"/>
    </source>
</evidence>
<keyword evidence="3" id="KW-1185">Reference proteome</keyword>
<dbReference type="Proteomes" id="UP000295416">
    <property type="component" value="Unassembled WGS sequence"/>
</dbReference>
<dbReference type="AlphaFoldDB" id="A0A4R2P2D0"/>
<dbReference type="Pfam" id="PF00583">
    <property type="entry name" value="Acetyltransf_1"/>
    <property type="match status" value="1"/>
</dbReference>
<evidence type="ECO:0000259" key="1">
    <source>
        <dbReference type="PROSITE" id="PS51186"/>
    </source>
</evidence>
<dbReference type="InterPro" id="IPR000182">
    <property type="entry name" value="GNAT_dom"/>
</dbReference>
<dbReference type="InterPro" id="IPR016181">
    <property type="entry name" value="Acyl_CoA_acyltransferase"/>
</dbReference>
<dbReference type="GO" id="GO:0016747">
    <property type="term" value="F:acyltransferase activity, transferring groups other than amino-acyl groups"/>
    <property type="evidence" value="ECO:0007669"/>
    <property type="project" value="InterPro"/>
</dbReference>
<sequence>MLFRIGDINACNWKRVVDLKPSPSQMNFIEPNALSIVQSKFEEGWHPAALYAGDEIVGFGMYGEFREQGETEVWLDRFMIDYRSQGLGYSKIFLRKLLERMKNEFNTNKVFLSVYQENKHAIRIYRSLGFQLTNSRDENGELIYILCFKDGQI</sequence>
<evidence type="ECO:0000313" key="3">
    <source>
        <dbReference type="Proteomes" id="UP000295416"/>
    </source>
</evidence>
<protein>
    <submittedName>
        <fullName evidence="2">Diamine N-acetyltransferase</fullName>
    </submittedName>
</protein>